<organism evidence="1 2">
    <name type="scientific">Caerostris extrusa</name>
    <name type="common">Bark spider</name>
    <name type="synonym">Caerostris bankana</name>
    <dbReference type="NCBI Taxonomy" id="172846"/>
    <lineage>
        <taxon>Eukaryota</taxon>
        <taxon>Metazoa</taxon>
        <taxon>Ecdysozoa</taxon>
        <taxon>Arthropoda</taxon>
        <taxon>Chelicerata</taxon>
        <taxon>Arachnida</taxon>
        <taxon>Araneae</taxon>
        <taxon>Araneomorphae</taxon>
        <taxon>Entelegynae</taxon>
        <taxon>Araneoidea</taxon>
        <taxon>Araneidae</taxon>
        <taxon>Caerostris</taxon>
    </lineage>
</organism>
<name>A0AAV4QBZ0_CAEEX</name>
<dbReference type="Proteomes" id="UP001054945">
    <property type="component" value="Unassembled WGS sequence"/>
</dbReference>
<keyword evidence="2" id="KW-1185">Reference proteome</keyword>
<evidence type="ECO:0000313" key="2">
    <source>
        <dbReference type="Proteomes" id="UP001054945"/>
    </source>
</evidence>
<accession>A0AAV4QBZ0</accession>
<sequence length="142" mass="15931">MNPIESPQNGPSSASHGYEGRGGGVQCIANLLMLRAGPLIRNSSSRRCSNDLFWKWFFLSNSLKPKEPISRIHHDSTQSLFDASEWNFSPSATDSRRVSESFSATLFRGIQLHSPTYLYDSLHLHTVGYLTLNLTFARKCPL</sequence>
<protein>
    <submittedName>
        <fullName evidence="1">Uncharacterized protein</fullName>
    </submittedName>
</protein>
<reference evidence="1 2" key="1">
    <citation type="submission" date="2021-06" db="EMBL/GenBank/DDBJ databases">
        <title>Caerostris extrusa draft genome.</title>
        <authorList>
            <person name="Kono N."/>
            <person name="Arakawa K."/>
        </authorList>
    </citation>
    <scope>NUCLEOTIDE SEQUENCE [LARGE SCALE GENOMIC DNA]</scope>
</reference>
<proteinExistence type="predicted"/>
<gene>
    <name evidence="1" type="ORF">CEXT_797061</name>
</gene>
<dbReference type="EMBL" id="BPLR01005963">
    <property type="protein sequence ID" value="GIY06481.1"/>
    <property type="molecule type" value="Genomic_DNA"/>
</dbReference>
<dbReference type="AlphaFoldDB" id="A0AAV4QBZ0"/>
<comment type="caution">
    <text evidence="1">The sequence shown here is derived from an EMBL/GenBank/DDBJ whole genome shotgun (WGS) entry which is preliminary data.</text>
</comment>
<evidence type="ECO:0000313" key="1">
    <source>
        <dbReference type="EMBL" id="GIY06481.1"/>
    </source>
</evidence>